<dbReference type="PROSITE" id="PS00139">
    <property type="entry name" value="THIOL_PROTEASE_CYS"/>
    <property type="match status" value="1"/>
</dbReference>
<evidence type="ECO:0000313" key="9">
    <source>
        <dbReference type="EMBL" id="KAF6205911.1"/>
    </source>
</evidence>
<protein>
    <recommendedName>
        <fullName evidence="11">Counting factor associated protein D</fullName>
    </recommendedName>
</protein>
<keyword evidence="5" id="KW-0865">Zymogen</keyword>
<dbReference type="GO" id="GO:0006508">
    <property type="term" value="P:proteolysis"/>
    <property type="evidence" value="ECO:0007669"/>
    <property type="project" value="UniProtKB-KW"/>
</dbReference>
<gene>
    <name evidence="9" type="ORF">GE061_020087</name>
</gene>
<evidence type="ECO:0000256" key="5">
    <source>
        <dbReference type="ARBA" id="ARBA00023145"/>
    </source>
</evidence>
<dbReference type="SUPFAM" id="SSF54001">
    <property type="entry name" value="Cysteine proteinases"/>
    <property type="match status" value="1"/>
</dbReference>
<dbReference type="Pfam" id="PF00112">
    <property type="entry name" value="Peptidase_C1"/>
    <property type="match status" value="1"/>
</dbReference>
<dbReference type="InterPro" id="IPR000668">
    <property type="entry name" value="Peptidase_C1A_C"/>
</dbReference>
<evidence type="ECO:0008006" key="11">
    <source>
        <dbReference type="Google" id="ProtNLM"/>
    </source>
</evidence>
<proteinExistence type="inferred from homology"/>
<sequence>MKMEVLVTLSALIILAFAQMAACDDAPRWPNAFIVSGVLNVPYAEVEEPFTAYFDGSLKSSRIDFYGGTVKTFQLGNYEPYGAQLKVVPVTTETEENVISCLQKNGTADSKVEPQSILPSLHGFQLQGNETMDGVTANKWFLKQIEGQKVSEYTMWISPDNAPIRYQMRGYNSLTGSHYDHYYLTYHSFDPVEAPSSVYEIYKNMTCTGFMGPGLQSAASFNPIKEFIHNYDEHIEDSWNEFKKKHKKDYKGEEEHQTRRVLFRDNFRLVESHNRAGLDYRLKLNHFADWTEDEMKVLRGKKHTAGSNNANAFPYSDEQILSLTEKLPDSLDWRLYGAVNPVKDQLTCGSCWSFASTSAIEGAYFMKYKELIRVSEQALMDCSWGEGNNACDGGEDFRSYRWIMKHNGIPLNEQYGGYTGQDGKCHLEGQELVAPITGYVNVTSNNENALRIALFNKGPISVAMDASLKTFSFYSNGVYSDPKCKSDPDDLDHAVLAIGYGTMYGKKYWLVQNSWSNMWGNNGVFLVQVENNICGIMTSPTYVTM</sequence>
<dbReference type="Pfam" id="PF08246">
    <property type="entry name" value="Inhibitor_I29"/>
    <property type="match status" value="1"/>
</dbReference>
<dbReference type="PANTHER" id="PTHR12411">
    <property type="entry name" value="CYSTEINE PROTEASE FAMILY C1-RELATED"/>
    <property type="match status" value="1"/>
</dbReference>
<dbReference type="EMBL" id="WIXP02000009">
    <property type="protein sequence ID" value="KAF6205911.1"/>
    <property type="molecule type" value="Genomic_DNA"/>
</dbReference>
<evidence type="ECO:0000256" key="3">
    <source>
        <dbReference type="ARBA" id="ARBA00022801"/>
    </source>
</evidence>
<name>A0A6A4JVZ3_APOLU</name>
<dbReference type="InterPro" id="IPR013201">
    <property type="entry name" value="Prot_inhib_I29"/>
</dbReference>
<dbReference type="GO" id="GO:0008234">
    <property type="term" value="F:cysteine-type peptidase activity"/>
    <property type="evidence" value="ECO:0007669"/>
    <property type="project" value="UniProtKB-KW"/>
</dbReference>
<evidence type="ECO:0000256" key="6">
    <source>
        <dbReference type="ARBA" id="ARBA00023157"/>
    </source>
</evidence>
<comment type="caution">
    <text evidence="9">The sequence shown here is derived from an EMBL/GenBank/DDBJ whole genome shotgun (WGS) entry which is preliminary data.</text>
</comment>
<dbReference type="PROSITE" id="PS00639">
    <property type="entry name" value="THIOL_PROTEASE_HIS"/>
    <property type="match status" value="1"/>
</dbReference>
<evidence type="ECO:0000256" key="2">
    <source>
        <dbReference type="ARBA" id="ARBA00022670"/>
    </source>
</evidence>
<dbReference type="SMART" id="SM00645">
    <property type="entry name" value="Pept_C1"/>
    <property type="match status" value="1"/>
</dbReference>
<evidence type="ECO:0000256" key="4">
    <source>
        <dbReference type="ARBA" id="ARBA00022807"/>
    </source>
</evidence>
<dbReference type="InterPro" id="IPR039417">
    <property type="entry name" value="Peptidase_C1A_papain-like"/>
</dbReference>
<dbReference type="InterPro" id="IPR038765">
    <property type="entry name" value="Papain-like_cys_pep_sf"/>
</dbReference>
<keyword evidence="2" id="KW-0645">Protease</keyword>
<reference evidence="9" key="1">
    <citation type="journal article" date="2021" name="Mol. Ecol. Resour.">
        <title>Apolygus lucorum genome provides insights into omnivorousness and mesophyll feeding.</title>
        <authorList>
            <person name="Liu Y."/>
            <person name="Liu H."/>
            <person name="Wang H."/>
            <person name="Huang T."/>
            <person name="Liu B."/>
            <person name="Yang B."/>
            <person name="Yin L."/>
            <person name="Li B."/>
            <person name="Zhang Y."/>
            <person name="Zhang S."/>
            <person name="Jiang F."/>
            <person name="Zhang X."/>
            <person name="Ren Y."/>
            <person name="Wang B."/>
            <person name="Wang S."/>
            <person name="Lu Y."/>
            <person name="Wu K."/>
            <person name="Fan W."/>
            <person name="Wang G."/>
        </authorList>
    </citation>
    <scope>NUCLEOTIDE SEQUENCE</scope>
    <source>
        <strain evidence="9">12Hb</strain>
    </source>
</reference>
<evidence type="ECO:0000256" key="1">
    <source>
        <dbReference type="ARBA" id="ARBA00008455"/>
    </source>
</evidence>
<dbReference type="AlphaFoldDB" id="A0A6A4JVZ3"/>
<feature type="domain" description="Cathepsin propeptide inhibitor" evidence="8">
    <location>
        <begin position="239"/>
        <end position="295"/>
    </location>
</feature>
<keyword evidence="3" id="KW-0378">Hydrolase</keyword>
<evidence type="ECO:0000259" key="7">
    <source>
        <dbReference type="SMART" id="SM00645"/>
    </source>
</evidence>
<keyword evidence="4" id="KW-0788">Thiol protease</keyword>
<keyword evidence="6" id="KW-1015">Disulfide bond</keyword>
<dbReference type="SMART" id="SM00848">
    <property type="entry name" value="Inhibitor_I29"/>
    <property type="match status" value="1"/>
</dbReference>
<dbReference type="Proteomes" id="UP000466442">
    <property type="component" value="Linkage Group LG9"/>
</dbReference>
<accession>A0A6A4JVZ3</accession>
<dbReference type="Gene3D" id="3.90.70.10">
    <property type="entry name" value="Cysteine proteinases"/>
    <property type="match status" value="1"/>
</dbReference>
<dbReference type="OrthoDB" id="65740at2759"/>
<comment type="similarity">
    <text evidence="1">Belongs to the peptidase C1 family.</text>
</comment>
<dbReference type="FunFam" id="3.90.70.10:FF:000087">
    <property type="entry name" value="Counting factor associated protein D"/>
    <property type="match status" value="1"/>
</dbReference>
<evidence type="ECO:0000259" key="8">
    <source>
        <dbReference type="SMART" id="SM00848"/>
    </source>
</evidence>
<keyword evidence="10" id="KW-1185">Reference proteome</keyword>
<evidence type="ECO:0000313" key="10">
    <source>
        <dbReference type="Proteomes" id="UP000466442"/>
    </source>
</evidence>
<dbReference type="InterPro" id="IPR000169">
    <property type="entry name" value="Pept_cys_AS"/>
</dbReference>
<organism evidence="9 10">
    <name type="scientific">Apolygus lucorum</name>
    <name type="common">Small green plant bug</name>
    <name type="synonym">Lygocoris lucorum</name>
    <dbReference type="NCBI Taxonomy" id="248454"/>
    <lineage>
        <taxon>Eukaryota</taxon>
        <taxon>Metazoa</taxon>
        <taxon>Ecdysozoa</taxon>
        <taxon>Arthropoda</taxon>
        <taxon>Hexapoda</taxon>
        <taxon>Insecta</taxon>
        <taxon>Pterygota</taxon>
        <taxon>Neoptera</taxon>
        <taxon>Paraneoptera</taxon>
        <taxon>Hemiptera</taxon>
        <taxon>Heteroptera</taxon>
        <taxon>Panheteroptera</taxon>
        <taxon>Cimicomorpha</taxon>
        <taxon>Miridae</taxon>
        <taxon>Mirini</taxon>
        <taxon>Apolygus</taxon>
    </lineage>
</organism>
<dbReference type="InterPro" id="IPR025660">
    <property type="entry name" value="Pept_his_AS"/>
</dbReference>
<feature type="domain" description="Peptidase C1A papain C-terminal" evidence="7">
    <location>
        <begin position="327"/>
        <end position="544"/>
    </location>
</feature>
<dbReference type="PRINTS" id="PR00705">
    <property type="entry name" value="PAPAIN"/>
</dbReference>
<dbReference type="InterPro" id="IPR013128">
    <property type="entry name" value="Peptidase_C1A"/>
</dbReference>
<dbReference type="CDD" id="cd02248">
    <property type="entry name" value="Peptidase_C1A"/>
    <property type="match status" value="1"/>
</dbReference>